<dbReference type="GO" id="GO:0046872">
    <property type="term" value="F:metal ion binding"/>
    <property type="evidence" value="ECO:0007669"/>
    <property type="project" value="UniProtKB-KW"/>
</dbReference>
<evidence type="ECO:0000256" key="16">
    <source>
        <dbReference type="RuleBase" id="RU003476"/>
    </source>
</evidence>
<comment type="cofactor">
    <cofactor evidence="1">
        <name>Mn(2+)</name>
        <dbReference type="ChEBI" id="CHEBI:29035"/>
    </cofactor>
</comment>
<dbReference type="PROSITE" id="PS51462">
    <property type="entry name" value="NUDIX"/>
    <property type="match status" value="1"/>
</dbReference>
<evidence type="ECO:0000256" key="9">
    <source>
        <dbReference type="ARBA" id="ARBA00036800"/>
    </source>
</evidence>
<comment type="similarity">
    <text evidence="3 16">Belongs to the Nudix hydrolase family.</text>
</comment>
<dbReference type="GO" id="GO:0006950">
    <property type="term" value="P:response to stress"/>
    <property type="evidence" value="ECO:0007669"/>
    <property type="project" value="UniProtKB-ARBA"/>
</dbReference>
<feature type="domain" description="Nudix hydrolase" evidence="17">
    <location>
        <begin position="9"/>
        <end position="147"/>
    </location>
</feature>
<evidence type="ECO:0000256" key="14">
    <source>
        <dbReference type="ARBA" id="ARBA00077398"/>
    </source>
</evidence>
<comment type="function">
    <text evidence="10">May catalyze the hydrolysis of nucleoside triphosphates including dGTP, dTTP, dCTP, their oxidized forms like 8-oxo-dGTP and the prodrug thiopurine derivatives 6-thio-dGTP and 6-thio-GTP. Could also catalyze the hydrolysis of some nucleoside diphosphate derivatives. Hydrolyzes oxidized nucleosides triphosphates like 8-oxo-dGTP in vitro, but the specificity and efficiency towards these substrates are low. Therefore, the potential in vivo sanitizing role of this enzyme, that would consist in removing oxidatively damaged forms of nucleosides to prevent their incorporation into DNA, is unclear. Through the hydrolysis of thioguanosine triphosphates may participate in the catabolism of thiopurine drugs. May also have a role in DNA synthesis and cell cycle progression by stabilizing PCNA. Exhibits decapping activity towards dpCoA-capped RNAs in vitro.</text>
</comment>
<evidence type="ECO:0000256" key="1">
    <source>
        <dbReference type="ARBA" id="ARBA00001936"/>
    </source>
</evidence>
<name>A0AAV4M518_9ARAC</name>
<accession>A0AAV4M518</accession>
<evidence type="ECO:0000256" key="2">
    <source>
        <dbReference type="ARBA" id="ARBA00001946"/>
    </source>
</evidence>
<dbReference type="Gene3D" id="3.90.79.10">
    <property type="entry name" value="Nucleoside Triphosphate Pyrophosphohydrolase"/>
    <property type="match status" value="1"/>
</dbReference>
<dbReference type="Pfam" id="PF00293">
    <property type="entry name" value="NUDIX"/>
    <property type="match status" value="1"/>
</dbReference>
<dbReference type="GO" id="GO:0035539">
    <property type="term" value="F:8-oxo-7,8-dihydrodeoxyguanosine triphosphate pyrophosphatase activity"/>
    <property type="evidence" value="ECO:0007669"/>
    <property type="project" value="TreeGrafter"/>
</dbReference>
<evidence type="ECO:0000256" key="13">
    <source>
        <dbReference type="ARBA" id="ARBA00076736"/>
    </source>
</evidence>
<comment type="caution">
    <text evidence="18">The sequence shown here is derived from an EMBL/GenBank/DDBJ whole genome shotgun (WGS) entry which is preliminary data.</text>
</comment>
<dbReference type="InterPro" id="IPR000086">
    <property type="entry name" value="NUDIX_hydrolase_dom"/>
</dbReference>
<dbReference type="GO" id="GO:0006203">
    <property type="term" value="P:dGTP catabolic process"/>
    <property type="evidence" value="ECO:0007669"/>
    <property type="project" value="TreeGrafter"/>
</dbReference>
<evidence type="ECO:0000256" key="5">
    <source>
        <dbReference type="ARBA" id="ARBA00022801"/>
    </source>
</evidence>
<keyword evidence="6" id="KW-0460">Magnesium</keyword>
<comment type="subunit">
    <text evidence="11">Homodimer. Interacts with PCNA; interaction is disrupted in response to UV irradiation.</text>
</comment>
<evidence type="ECO:0000256" key="15">
    <source>
        <dbReference type="ARBA" id="ARBA00080476"/>
    </source>
</evidence>
<keyword evidence="19" id="KW-1185">Reference proteome</keyword>
<dbReference type="GO" id="GO:0008413">
    <property type="term" value="F:8-oxo-7,8-dihydroguanosine triphosphate pyrophosphatase activity"/>
    <property type="evidence" value="ECO:0007669"/>
    <property type="project" value="UniProtKB-ARBA"/>
</dbReference>
<evidence type="ECO:0000256" key="8">
    <source>
        <dbReference type="ARBA" id="ARBA00036546"/>
    </source>
</evidence>
<evidence type="ECO:0000256" key="7">
    <source>
        <dbReference type="ARBA" id="ARBA00023211"/>
    </source>
</evidence>
<dbReference type="PROSITE" id="PS00893">
    <property type="entry name" value="NUDIX_BOX"/>
    <property type="match status" value="1"/>
</dbReference>
<evidence type="ECO:0000256" key="12">
    <source>
        <dbReference type="ARBA" id="ARBA00070687"/>
    </source>
</evidence>
<comment type="catalytic activity">
    <reaction evidence="9">
        <text>a ribonucleoside 5'-triphosphate + H2O = a ribonucleoside 5'-phosphate + diphosphate + H(+)</text>
        <dbReference type="Rhea" id="RHEA:23996"/>
        <dbReference type="ChEBI" id="CHEBI:15377"/>
        <dbReference type="ChEBI" id="CHEBI:15378"/>
        <dbReference type="ChEBI" id="CHEBI:33019"/>
        <dbReference type="ChEBI" id="CHEBI:58043"/>
        <dbReference type="ChEBI" id="CHEBI:61557"/>
        <dbReference type="EC" id="3.6.1.9"/>
    </reaction>
</comment>
<dbReference type="CDD" id="cd04678">
    <property type="entry name" value="NUDIX_MTH2_Nudt15"/>
    <property type="match status" value="1"/>
</dbReference>
<keyword evidence="7" id="KW-0464">Manganese</keyword>
<evidence type="ECO:0000256" key="4">
    <source>
        <dbReference type="ARBA" id="ARBA00022723"/>
    </source>
</evidence>
<reference evidence="18 19" key="1">
    <citation type="submission" date="2021-06" db="EMBL/GenBank/DDBJ databases">
        <title>Caerostris darwini draft genome.</title>
        <authorList>
            <person name="Kono N."/>
            <person name="Arakawa K."/>
        </authorList>
    </citation>
    <scope>NUCLEOTIDE SEQUENCE [LARGE SCALE GENOMIC DNA]</scope>
</reference>
<evidence type="ECO:0000259" key="17">
    <source>
        <dbReference type="PROSITE" id="PS51462"/>
    </source>
</evidence>
<dbReference type="PRINTS" id="PR00502">
    <property type="entry name" value="NUDIXFAMILY"/>
</dbReference>
<dbReference type="InterPro" id="IPR020476">
    <property type="entry name" value="Nudix_hydrolase"/>
</dbReference>
<dbReference type="PANTHER" id="PTHR16099">
    <property type="entry name" value="8-OXO-DGTP DIPHOSPHATES NUDT15"/>
    <property type="match status" value="1"/>
</dbReference>
<evidence type="ECO:0000256" key="11">
    <source>
        <dbReference type="ARBA" id="ARBA00062087"/>
    </source>
</evidence>
<dbReference type="SUPFAM" id="SSF55811">
    <property type="entry name" value="Nudix"/>
    <property type="match status" value="1"/>
</dbReference>
<dbReference type="FunFam" id="3.90.79.10:FF:000034">
    <property type="entry name" value="Nucleotide triphosphate diphosphatase NUDT15"/>
    <property type="match status" value="1"/>
</dbReference>
<dbReference type="AlphaFoldDB" id="A0AAV4M518"/>
<protein>
    <recommendedName>
        <fullName evidence="12">Nucleotide triphosphate diphosphatase NUDT15</fullName>
    </recommendedName>
    <alternativeName>
        <fullName evidence="13">MutT homolog 2</fullName>
    </alternativeName>
    <alternativeName>
        <fullName evidence="15">Nucleoside diphosphate-linked moiety X motif 15</fullName>
    </alternativeName>
    <alternativeName>
        <fullName evidence="14">Nucleoside diphosphate-linked to another moiety X hydrolase 15</fullName>
    </alternativeName>
</protein>
<dbReference type="EMBL" id="BPLQ01000093">
    <property type="protein sequence ID" value="GIX67418.1"/>
    <property type="molecule type" value="Genomic_DNA"/>
</dbReference>
<sequence>MSGDSLEIMKRPGVGIAVLVVNNQYPNSVILGKRKGPVGEGLYQLPGGHLEFGESWENAAYREVAEETGLTIKNIKYVYAVNSVVKDHNYHYVTIFMKGEIDESGIAEPVNLEPHKNEGWKWVKWDEIPLGNLFWSLEHFRQTGIDPFCV</sequence>
<dbReference type="InterPro" id="IPR015797">
    <property type="entry name" value="NUDIX_hydrolase-like_dom_sf"/>
</dbReference>
<evidence type="ECO:0000256" key="6">
    <source>
        <dbReference type="ARBA" id="ARBA00022842"/>
    </source>
</evidence>
<evidence type="ECO:0000313" key="18">
    <source>
        <dbReference type="EMBL" id="GIX67418.1"/>
    </source>
</evidence>
<evidence type="ECO:0000313" key="19">
    <source>
        <dbReference type="Proteomes" id="UP001054837"/>
    </source>
</evidence>
<comment type="cofactor">
    <cofactor evidence="2">
        <name>Mg(2+)</name>
        <dbReference type="ChEBI" id="CHEBI:18420"/>
    </cofactor>
</comment>
<gene>
    <name evidence="18" type="primary">Nudt15</name>
    <name evidence="18" type="ORF">CDAR_534811</name>
</gene>
<keyword evidence="4" id="KW-0479">Metal-binding</keyword>
<evidence type="ECO:0000256" key="3">
    <source>
        <dbReference type="ARBA" id="ARBA00005582"/>
    </source>
</evidence>
<comment type="catalytic activity">
    <reaction evidence="8">
        <text>a 2'-deoxyribonucleoside 5'-triphosphate + H2O = a 2'-deoxyribonucleoside 5'-phosphate + diphosphate + H(+)</text>
        <dbReference type="Rhea" id="RHEA:44644"/>
        <dbReference type="ChEBI" id="CHEBI:15377"/>
        <dbReference type="ChEBI" id="CHEBI:15378"/>
        <dbReference type="ChEBI" id="CHEBI:33019"/>
        <dbReference type="ChEBI" id="CHEBI:61560"/>
        <dbReference type="ChEBI" id="CHEBI:65317"/>
        <dbReference type="EC" id="3.6.1.9"/>
    </reaction>
</comment>
<proteinExistence type="inferred from homology"/>
<dbReference type="Proteomes" id="UP001054837">
    <property type="component" value="Unassembled WGS sequence"/>
</dbReference>
<dbReference type="InterPro" id="IPR020084">
    <property type="entry name" value="NUDIX_hydrolase_CS"/>
</dbReference>
<dbReference type="PANTHER" id="PTHR16099:SF5">
    <property type="entry name" value="NUCLEOTIDE TRIPHOSPHATE DIPHOSPHATASE NUDT15"/>
    <property type="match status" value="1"/>
</dbReference>
<dbReference type="GO" id="GO:0005829">
    <property type="term" value="C:cytosol"/>
    <property type="evidence" value="ECO:0007669"/>
    <property type="project" value="TreeGrafter"/>
</dbReference>
<evidence type="ECO:0000256" key="10">
    <source>
        <dbReference type="ARBA" id="ARBA00055812"/>
    </source>
</evidence>
<organism evidence="18 19">
    <name type="scientific">Caerostris darwini</name>
    <dbReference type="NCBI Taxonomy" id="1538125"/>
    <lineage>
        <taxon>Eukaryota</taxon>
        <taxon>Metazoa</taxon>
        <taxon>Ecdysozoa</taxon>
        <taxon>Arthropoda</taxon>
        <taxon>Chelicerata</taxon>
        <taxon>Arachnida</taxon>
        <taxon>Araneae</taxon>
        <taxon>Araneomorphae</taxon>
        <taxon>Entelegynae</taxon>
        <taxon>Araneoidea</taxon>
        <taxon>Araneidae</taxon>
        <taxon>Caerostris</taxon>
    </lineage>
</organism>
<keyword evidence="5 16" id="KW-0378">Hydrolase</keyword>